<evidence type="ECO:0000256" key="2">
    <source>
        <dbReference type="ARBA" id="ARBA00023125"/>
    </source>
</evidence>
<accession>A0A975UCK6</accession>
<keyword evidence="2" id="KW-0238">DNA-binding</keyword>
<dbReference type="RefSeq" id="WP_218562867.1">
    <property type="nucleotide sequence ID" value="NZ_CP076643.1"/>
</dbReference>
<dbReference type="GO" id="GO:0003677">
    <property type="term" value="F:DNA binding"/>
    <property type="evidence" value="ECO:0007669"/>
    <property type="project" value="UniProtKB-KW"/>
</dbReference>
<evidence type="ECO:0000256" key="3">
    <source>
        <dbReference type="ARBA" id="ARBA00023163"/>
    </source>
</evidence>
<dbReference type="InterPro" id="IPR000847">
    <property type="entry name" value="LysR_HTH_N"/>
</dbReference>
<dbReference type="Pfam" id="PF00126">
    <property type="entry name" value="HTH_1"/>
    <property type="match status" value="1"/>
</dbReference>
<sequence length="297" mass="33065">MHDLPINLLRTFMMVADTLNLTEAARLLHKAPSTVSMQLNRLEDLVANPLMERGQHGVRLTAAGMQLKTHAQQLLNLHDQIVGSFLNMDIDGVVRLGTHDQYASQTLAPILQDFILSYPEAELEAFCDYRPDHLVDLLDKGKLDIALVEMLAGTQGGTRLRRDELVWIGSKDHFVHTHAVLPLVVFYEGCQHRQYACSALEKARMPYRIAFTSQSRSGVLAAVRAGVGIAVMPYHTLEDDLVILSDLPELPDMEVTLFTSPKVNEATRRLEQIIINSPVFNPVVVEVGPSIEIQTKG</sequence>
<dbReference type="EMBL" id="CP076643">
    <property type="protein sequence ID" value="QXO18251.1"/>
    <property type="molecule type" value="Genomic_DNA"/>
</dbReference>
<evidence type="ECO:0000256" key="1">
    <source>
        <dbReference type="ARBA" id="ARBA00023015"/>
    </source>
</evidence>
<dbReference type="InterPro" id="IPR005119">
    <property type="entry name" value="LysR_subst-bd"/>
</dbReference>
<dbReference type="AlphaFoldDB" id="A0A975UCK6"/>
<dbReference type="GO" id="GO:0003700">
    <property type="term" value="F:DNA-binding transcription factor activity"/>
    <property type="evidence" value="ECO:0007669"/>
    <property type="project" value="InterPro"/>
</dbReference>
<keyword evidence="6" id="KW-1185">Reference proteome</keyword>
<evidence type="ECO:0000313" key="5">
    <source>
        <dbReference type="EMBL" id="QXO18251.1"/>
    </source>
</evidence>
<dbReference type="Proteomes" id="UP000694232">
    <property type="component" value="Chromosome 1"/>
</dbReference>
<feature type="domain" description="HTH lysR-type" evidence="4">
    <location>
        <begin position="4"/>
        <end position="61"/>
    </location>
</feature>
<proteinExistence type="predicted"/>
<keyword evidence="1" id="KW-0805">Transcription regulation</keyword>
<gene>
    <name evidence="5" type="ORF">KNV97_08180</name>
</gene>
<reference evidence="5" key="1">
    <citation type="submission" date="2021-06" db="EMBL/GenBank/DDBJ databases">
        <title>Vibrio nov. sp., novel gut bacterium isolated from Yellow Sea oyster.</title>
        <authorList>
            <person name="Muhammad N."/>
            <person name="Nguyen T.H."/>
            <person name="Lee Y.-J."/>
            <person name="Ko J."/>
            <person name="Kim S.-G."/>
        </authorList>
    </citation>
    <scope>NUCLEOTIDE SEQUENCE</scope>
    <source>
        <strain evidence="5">OG9-811</strain>
    </source>
</reference>
<dbReference type="Pfam" id="PF03466">
    <property type="entry name" value="LysR_substrate"/>
    <property type="match status" value="1"/>
</dbReference>
<dbReference type="InterPro" id="IPR050176">
    <property type="entry name" value="LTTR"/>
</dbReference>
<dbReference type="PANTHER" id="PTHR30579">
    <property type="entry name" value="TRANSCRIPTIONAL REGULATOR"/>
    <property type="match status" value="1"/>
</dbReference>
<dbReference type="KEGG" id="vos:KNV97_08180"/>
<dbReference type="PANTHER" id="PTHR30579:SF7">
    <property type="entry name" value="HTH-TYPE TRANSCRIPTIONAL REGULATOR LRHA-RELATED"/>
    <property type="match status" value="1"/>
</dbReference>
<evidence type="ECO:0000259" key="4">
    <source>
        <dbReference type="PROSITE" id="PS50931"/>
    </source>
</evidence>
<evidence type="ECO:0000313" key="6">
    <source>
        <dbReference type="Proteomes" id="UP000694232"/>
    </source>
</evidence>
<name>A0A975UCK6_9VIBR</name>
<organism evidence="5 6">
    <name type="scientific">Vibrio ostreae</name>
    <dbReference type="NCBI Taxonomy" id="2841925"/>
    <lineage>
        <taxon>Bacteria</taxon>
        <taxon>Pseudomonadati</taxon>
        <taxon>Pseudomonadota</taxon>
        <taxon>Gammaproteobacteria</taxon>
        <taxon>Vibrionales</taxon>
        <taxon>Vibrionaceae</taxon>
        <taxon>Vibrio</taxon>
    </lineage>
</organism>
<dbReference type="PROSITE" id="PS50931">
    <property type="entry name" value="HTH_LYSR"/>
    <property type="match status" value="1"/>
</dbReference>
<keyword evidence="3" id="KW-0804">Transcription</keyword>
<protein>
    <submittedName>
        <fullName evidence="5">LysR family transcriptional regulator</fullName>
    </submittedName>
</protein>